<dbReference type="Proteomes" id="UP000322214">
    <property type="component" value="Chromosome"/>
</dbReference>
<evidence type="ECO:0000313" key="1">
    <source>
        <dbReference type="EMBL" id="QEG20820.1"/>
    </source>
</evidence>
<name>A0A5B9P794_9BACT</name>
<sequence>MIFRTIVGIIASACVLLAPVKTEPQESKAFQLEYRDGTILTSNFADSKLGWTNVSELGQMTKQLIDVSRIESLTLTMEPASEQLAQTLKLINDLDSDDFFAREEAEKQLTKNGKRFRSLIERNSTLTTPDGIYRLGRILSSLKSGSQKQTGFALDILTLTDGTKLTGDAGSNDLQFITRGETVSVPRKRLAQITAGVADLKTRPRTRPVIETKLYHDHASFMENRNLKLVDFENKPDGTPLQSLDKNITGHFVPFGLKLGTEFPMGCVGVSGYNIKGGDKPVGGNSVCVYPSKTRSVKRFQGVMEITFCQPGKGSVPHGVNSFGLFLSRVNHSRDMLLQAYDSKGRLIGVCESNDEPCTFCGISSSVPIAKLRVLSNPWVLDSRRRLVKEKEAAYSKIADSDAVKVEKDAMKRQLDKARSNLKVDKDYAVDSIMYSAPVPVDSGRTDRHFLGRNGDVVPATAVRMFGPDRIEISARNVRQLTVSLDVANTVALKPVPKPLPKRLKNDSNWMAMLRDNSIVQWTPGTKLRSKTLQQELTRQDVVAIWPAGRPPRLPLAGDFERGNNVLVYPGCRVTTPEVVFDEKGFRWSDGDVLTEPLHEPGETKVDQRSDDFADSVAPRKSEFTFDASKLDEFELPTIWFAKPSGMIASEGCLRLDGGEMIVYSKGGLFELTSINAREATVTFGGNEVSIPTSRIISVVPPQE</sequence>
<dbReference type="AlphaFoldDB" id="A0A5B9P794"/>
<proteinExistence type="predicted"/>
<accession>A0A5B9P794</accession>
<dbReference type="STRING" id="980251.GCA_001642875_03030"/>
<evidence type="ECO:0000313" key="2">
    <source>
        <dbReference type="Proteomes" id="UP000322214"/>
    </source>
</evidence>
<gene>
    <name evidence="1" type="ORF">MFFC18_06710</name>
</gene>
<dbReference type="RefSeq" id="WP_075085245.1">
    <property type="nucleotide sequence ID" value="NZ_CP042912.1"/>
</dbReference>
<reference evidence="1 2" key="1">
    <citation type="submission" date="2019-08" db="EMBL/GenBank/DDBJ databases">
        <title>Deep-cultivation of Planctomycetes and their phenomic and genomic characterization uncovers novel biology.</title>
        <authorList>
            <person name="Wiegand S."/>
            <person name="Jogler M."/>
            <person name="Boedeker C."/>
            <person name="Pinto D."/>
            <person name="Vollmers J."/>
            <person name="Rivas-Marin E."/>
            <person name="Kohn T."/>
            <person name="Peeters S.H."/>
            <person name="Heuer A."/>
            <person name="Rast P."/>
            <person name="Oberbeckmann S."/>
            <person name="Bunk B."/>
            <person name="Jeske O."/>
            <person name="Meyerdierks A."/>
            <person name="Storesund J.E."/>
            <person name="Kallscheuer N."/>
            <person name="Luecker S."/>
            <person name="Lage O.M."/>
            <person name="Pohl T."/>
            <person name="Merkel B.J."/>
            <person name="Hornburger P."/>
            <person name="Mueller R.-W."/>
            <person name="Bruemmer F."/>
            <person name="Labrenz M."/>
            <person name="Spormann A.M."/>
            <person name="Op den Camp H."/>
            <person name="Overmann J."/>
            <person name="Amann R."/>
            <person name="Jetten M.S.M."/>
            <person name="Mascher T."/>
            <person name="Medema M.H."/>
            <person name="Devos D.P."/>
            <person name="Kaster A.-K."/>
            <person name="Ovreas L."/>
            <person name="Rohde M."/>
            <person name="Galperin M.Y."/>
            <person name="Jogler C."/>
        </authorList>
    </citation>
    <scope>NUCLEOTIDE SEQUENCE [LARGE SCALE GENOMIC DNA]</scope>
    <source>
        <strain evidence="1 2">FC18</strain>
    </source>
</reference>
<keyword evidence="2" id="KW-1185">Reference proteome</keyword>
<protein>
    <submittedName>
        <fullName evidence="1">Uncharacterized protein</fullName>
    </submittedName>
</protein>
<dbReference type="EMBL" id="CP042912">
    <property type="protein sequence ID" value="QEG20820.1"/>
    <property type="molecule type" value="Genomic_DNA"/>
</dbReference>
<dbReference type="KEGG" id="mff:MFFC18_06710"/>
<organism evidence="1 2">
    <name type="scientific">Mariniblastus fucicola</name>
    <dbReference type="NCBI Taxonomy" id="980251"/>
    <lineage>
        <taxon>Bacteria</taxon>
        <taxon>Pseudomonadati</taxon>
        <taxon>Planctomycetota</taxon>
        <taxon>Planctomycetia</taxon>
        <taxon>Pirellulales</taxon>
        <taxon>Pirellulaceae</taxon>
        <taxon>Mariniblastus</taxon>
    </lineage>
</organism>